<dbReference type="Proteomes" id="UP000028547">
    <property type="component" value="Unassembled WGS sequence"/>
</dbReference>
<dbReference type="RefSeq" id="WP_043389517.1">
    <property type="nucleotide sequence ID" value="NZ_JPMI01000011.1"/>
</dbReference>
<sequence>MSLPSLDSIETPAALVDEDRLEKNLQKAAVYVREHGLRWRPHTKTHKVPELAVRQLQAGASGVTVATPREAEVMGAVADDVLLAYSPVGASKLTRLMALPGRVRLSVAVDSREVLAGLAEAAHGAGRRVGVLVELDLGMRRVGVPTPEEAVTLAREAAGTQGLEYQGVMFYPGHIRMPLAEQGPALAEVSRRLGTFLEALGAAGLKPGIVSGGSTPTLWRSHEVVGMNEIRPGITPFFDRASAWMGACGWDEVAYSVLATVVSTAVPGQAVIDAGSKALAKEELPVGGYGALLERPDVVVHALSEEHGMLDLSRTAWRPRVGERVRVVPNHVCVSVNLQDELWAVRGGQVVGRWDVTGRGRGTSLKT</sequence>
<dbReference type="SMART" id="SM01119">
    <property type="entry name" value="D-ser_dehydrat"/>
    <property type="match status" value="1"/>
</dbReference>
<evidence type="ECO:0000313" key="4">
    <source>
        <dbReference type="EMBL" id="KFA94423.1"/>
    </source>
</evidence>
<keyword evidence="2" id="KW-0456">Lyase</keyword>
<protein>
    <submittedName>
        <fullName evidence="4">Alanine racemase</fullName>
    </submittedName>
</protein>
<dbReference type="Pfam" id="PF14031">
    <property type="entry name" value="D-ser_dehydrat"/>
    <property type="match status" value="1"/>
</dbReference>
<dbReference type="PANTHER" id="PTHR28004">
    <property type="entry name" value="ZGC:162816-RELATED"/>
    <property type="match status" value="1"/>
</dbReference>
<dbReference type="SUPFAM" id="SSF51419">
    <property type="entry name" value="PLP-binding barrel"/>
    <property type="match status" value="1"/>
</dbReference>
<organism evidence="4 5">
    <name type="scientific">Archangium violaceum Cb vi76</name>
    <dbReference type="NCBI Taxonomy" id="1406225"/>
    <lineage>
        <taxon>Bacteria</taxon>
        <taxon>Pseudomonadati</taxon>
        <taxon>Myxococcota</taxon>
        <taxon>Myxococcia</taxon>
        <taxon>Myxococcales</taxon>
        <taxon>Cystobacterineae</taxon>
        <taxon>Archangiaceae</taxon>
        <taxon>Archangium</taxon>
    </lineage>
</organism>
<dbReference type="Pfam" id="PF01168">
    <property type="entry name" value="Ala_racemase_N"/>
    <property type="match status" value="1"/>
</dbReference>
<name>A0A084T138_9BACT</name>
<gene>
    <name evidence="4" type="ORF">Q664_02520</name>
</gene>
<dbReference type="PANTHER" id="PTHR28004:SF2">
    <property type="entry name" value="D-SERINE DEHYDRATASE"/>
    <property type="match status" value="1"/>
</dbReference>
<dbReference type="Gene3D" id="3.20.20.10">
    <property type="entry name" value="Alanine racemase"/>
    <property type="match status" value="1"/>
</dbReference>
<dbReference type="InterPro" id="IPR051466">
    <property type="entry name" value="D-amino_acid_metab_enzyme"/>
</dbReference>
<dbReference type="InterPro" id="IPR026956">
    <property type="entry name" value="D-ser_dehydrat-like_dom"/>
</dbReference>
<dbReference type="Gene3D" id="2.40.37.20">
    <property type="entry name" value="D-serine dehydratase-like domain"/>
    <property type="match status" value="1"/>
</dbReference>
<comment type="caution">
    <text evidence="4">The sequence shown here is derived from an EMBL/GenBank/DDBJ whole genome shotgun (WGS) entry which is preliminary data.</text>
</comment>
<dbReference type="GO" id="GO:0008721">
    <property type="term" value="F:D-serine ammonia-lyase activity"/>
    <property type="evidence" value="ECO:0007669"/>
    <property type="project" value="TreeGrafter"/>
</dbReference>
<evidence type="ECO:0000313" key="5">
    <source>
        <dbReference type="Proteomes" id="UP000028547"/>
    </source>
</evidence>
<dbReference type="AlphaFoldDB" id="A0A084T138"/>
<dbReference type="InterPro" id="IPR042208">
    <property type="entry name" value="D-ser_dehydrat-like_sf"/>
</dbReference>
<dbReference type="CDD" id="cd06820">
    <property type="entry name" value="PLPDE_III_LS_D-TA_like"/>
    <property type="match status" value="1"/>
</dbReference>
<comment type="similarity">
    <text evidence="1">Belongs to the DSD1 family.</text>
</comment>
<evidence type="ECO:0000256" key="2">
    <source>
        <dbReference type="ARBA" id="ARBA00023239"/>
    </source>
</evidence>
<accession>A0A084T138</accession>
<evidence type="ECO:0000256" key="1">
    <source>
        <dbReference type="ARBA" id="ARBA00005323"/>
    </source>
</evidence>
<dbReference type="InterPro" id="IPR001608">
    <property type="entry name" value="Ala_racemase_N"/>
</dbReference>
<feature type="domain" description="D-serine dehydratase-like" evidence="3">
    <location>
        <begin position="254"/>
        <end position="346"/>
    </location>
</feature>
<dbReference type="GO" id="GO:0036088">
    <property type="term" value="P:D-serine catabolic process"/>
    <property type="evidence" value="ECO:0007669"/>
    <property type="project" value="TreeGrafter"/>
</dbReference>
<dbReference type="EMBL" id="JPMI01000011">
    <property type="protein sequence ID" value="KFA94423.1"/>
    <property type="molecule type" value="Genomic_DNA"/>
</dbReference>
<proteinExistence type="inferred from homology"/>
<dbReference type="InterPro" id="IPR029066">
    <property type="entry name" value="PLP-binding_barrel"/>
</dbReference>
<evidence type="ECO:0000259" key="3">
    <source>
        <dbReference type="SMART" id="SM01119"/>
    </source>
</evidence>
<reference evidence="4 5" key="1">
    <citation type="submission" date="2014-07" db="EMBL/GenBank/DDBJ databases">
        <title>Draft Genome Sequence of Gephyronic Acid Producer, Cystobacter violaceus Strain Cb vi76.</title>
        <authorList>
            <person name="Stevens D.C."/>
            <person name="Young J."/>
            <person name="Carmichael R."/>
            <person name="Tan J."/>
            <person name="Taylor R.E."/>
        </authorList>
    </citation>
    <scope>NUCLEOTIDE SEQUENCE [LARGE SCALE GENOMIC DNA]</scope>
    <source>
        <strain evidence="4 5">Cb vi76</strain>
    </source>
</reference>